<dbReference type="Gene3D" id="3.20.20.105">
    <property type="entry name" value="Queuine tRNA-ribosyltransferase-like"/>
    <property type="match status" value="1"/>
</dbReference>
<dbReference type="InterPro" id="IPR036511">
    <property type="entry name" value="TGT-like_sf"/>
</dbReference>
<dbReference type="AlphaFoldDB" id="A0A6M8HYK0"/>
<keyword evidence="3" id="KW-1185">Reference proteome</keyword>
<dbReference type="KEGG" id="lck:HN018_23595"/>
<dbReference type="Pfam" id="PF23859">
    <property type="entry name" value="DpdA"/>
    <property type="match status" value="1"/>
</dbReference>
<organism evidence="2 3">
    <name type="scientific">Lichenicola cladoniae</name>
    <dbReference type="NCBI Taxonomy" id="1484109"/>
    <lineage>
        <taxon>Bacteria</taxon>
        <taxon>Pseudomonadati</taxon>
        <taxon>Pseudomonadota</taxon>
        <taxon>Alphaproteobacteria</taxon>
        <taxon>Acetobacterales</taxon>
        <taxon>Acetobacteraceae</taxon>
        <taxon>Lichenicola</taxon>
    </lineage>
</organism>
<accession>A0A6M8HYK0</accession>
<feature type="domain" description="DeoxyPurine in DNA protein A" evidence="1">
    <location>
        <begin position="65"/>
        <end position="251"/>
    </location>
</feature>
<reference evidence="2 3" key="1">
    <citation type="journal article" date="2014" name="World J. Microbiol. Biotechnol.">
        <title>Biodiversity and physiological characteristics of Antarctic and Arctic lichens-associated bacteria.</title>
        <authorList>
            <person name="Lee Y.M."/>
            <person name="Kim E.H."/>
            <person name="Lee H.K."/>
            <person name="Hong S.G."/>
        </authorList>
    </citation>
    <scope>NUCLEOTIDE SEQUENCE [LARGE SCALE GENOMIC DNA]</scope>
    <source>
        <strain evidence="2 3">PAMC 26569</strain>
        <plasmid evidence="2">unnamed1</plasmid>
    </source>
</reference>
<dbReference type="RefSeq" id="WP_171833853.1">
    <property type="nucleotide sequence ID" value="NZ_CP053709.1"/>
</dbReference>
<geneLocation type="plasmid" evidence="2 3">
    <name>unnamed1</name>
</geneLocation>
<proteinExistence type="predicted"/>
<name>A0A6M8HYK0_9PROT</name>
<evidence type="ECO:0000313" key="2">
    <source>
        <dbReference type="EMBL" id="QKE93171.1"/>
    </source>
</evidence>
<dbReference type="EMBL" id="CP053709">
    <property type="protein sequence ID" value="QKE93171.1"/>
    <property type="molecule type" value="Genomic_DNA"/>
</dbReference>
<keyword evidence="2" id="KW-0614">Plasmid</keyword>
<protein>
    <recommendedName>
        <fullName evidence="1">DeoxyPurine in DNA protein A domain-containing protein</fullName>
    </recommendedName>
</protein>
<dbReference type="GO" id="GO:0006400">
    <property type="term" value="P:tRNA modification"/>
    <property type="evidence" value="ECO:0007669"/>
    <property type="project" value="InterPro"/>
</dbReference>
<dbReference type="Proteomes" id="UP000500767">
    <property type="component" value="Plasmid unnamed1"/>
</dbReference>
<evidence type="ECO:0000259" key="1">
    <source>
        <dbReference type="Pfam" id="PF23859"/>
    </source>
</evidence>
<dbReference type="SUPFAM" id="SSF51713">
    <property type="entry name" value="tRNA-guanine transglycosylase"/>
    <property type="match status" value="1"/>
</dbReference>
<sequence length="335" mass="37190">MSHSLTFLLGLPVLTDGPLWQAAKALDAPVLISANALSLWRQDGPGLRQWLCFDRRKLHLAWQHPVYLDSGGFVNAVLYRGYPWTVTHYMDLCEAAPWQWFASADMCVEPEVAQNRTEVFDRISGTARLNRECLIEARQRGIADRFTPVLQGWHPHDYLRCLDRMPDISGFPILGVGSMCRRHVEGDTGILRVVDVLDRALGSSPVRLHLFGLKTTGMAELSGHPRIASVDSQAYGVAARKAAHQGGFSKSNAYLARVMTGWYRQQQAILARPAMPFRSPLHPVAFAPGDDPGPLPPALAARLAETAEELRALYEAGEIEWTDLTPSRVWEAAFA</sequence>
<dbReference type="InterPro" id="IPR055645">
    <property type="entry name" value="DpdA"/>
</dbReference>
<gene>
    <name evidence="2" type="ORF">HN018_23595</name>
</gene>
<evidence type="ECO:0000313" key="3">
    <source>
        <dbReference type="Proteomes" id="UP000500767"/>
    </source>
</evidence>